<dbReference type="EMBL" id="CAXITT010000748">
    <property type="protein sequence ID" value="CAL1545893.1"/>
    <property type="molecule type" value="Genomic_DNA"/>
</dbReference>
<dbReference type="PANTHER" id="PTHR28603">
    <property type="entry name" value="TRANSMEMBRANE PROTEIN 243"/>
    <property type="match status" value="1"/>
</dbReference>
<dbReference type="AlphaFoldDB" id="A0AAV2IFT1"/>
<evidence type="ECO:0000313" key="3">
    <source>
        <dbReference type="Proteomes" id="UP001497497"/>
    </source>
</evidence>
<dbReference type="PANTHER" id="PTHR28603:SF1">
    <property type="entry name" value="TRANSMEMBRANE PROTEIN 243"/>
    <property type="match status" value="1"/>
</dbReference>
<keyword evidence="1" id="KW-1133">Transmembrane helix</keyword>
<name>A0AAV2IFT1_LYMST</name>
<keyword evidence="1" id="KW-0812">Transmembrane</keyword>
<dbReference type="InterPro" id="IPR022564">
    <property type="entry name" value="DUF2678"/>
</dbReference>
<evidence type="ECO:0000256" key="1">
    <source>
        <dbReference type="SAM" id="Phobius"/>
    </source>
</evidence>
<comment type="caution">
    <text evidence="2">The sequence shown here is derived from an EMBL/GenBank/DDBJ whole genome shotgun (WGS) entry which is preliminary data.</text>
</comment>
<feature type="transmembrane region" description="Helical" evidence="1">
    <location>
        <begin position="24"/>
        <end position="45"/>
    </location>
</feature>
<dbReference type="Pfam" id="PF10856">
    <property type="entry name" value="DUF2678"/>
    <property type="match status" value="1"/>
</dbReference>
<feature type="transmembrane region" description="Helical" evidence="1">
    <location>
        <begin position="89"/>
        <end position="108"/>
    </location>
</feature>
<accession>A0AAV2IFT1</accession>
<keyword evidence="3" id="KW-1185">Reference proteome</keyword>
<protein>
    <recommendedName>
        <fullName evidence="4">Transmembrane protein 243</fullName>
    </recommendedName>
</protein>
<sequence>MDGQRETDPLDRPLFGGPTSTDRVVNLVVGTIVGIMVLVTLISAFVFPQWPPDGVNVFFALVILLICASHLLLVYWYRQGELEPKFRTMIFYNAFTIFMLCIVGNLYIHGVGSRTQTA</sequence>
<keyword evidence="1" id="KW-0472">Membrane</keyword>
<organism evidence="2 3">
    <name type="scientific">Lymnaea stagnalis</name>
    <name type="common">Great pond snail</name>
    <name type="synonym">Helix stagnalis</name>
    <dbReference type="NCBI Taxonomy" id="6523"/>
    <lineage>
        <taxon>Eukaryota</taxon>
        <taxon>Metazoa</taxon>
        <taxon>Spiralia</taxon>
        <taxon>Lophotrochozoa</taxon>
        <taxon>Mollusca</taxon>
        <taxon>Gastropoda</taxon>
        <taxon>Heterobranchia</taxon>
        <taxon>Euthyneura</taxon>
        <taxon>Panpulmonata</taxon>
        <taxon>Hygrophila</taxon>
        <taxon>Lymnaeoidea</taxon>
        <taxon>Lymnaeidae</taxon>
        <taxon>Lymnaea</taxon>
    </lineage>
</organism>
<gene>
    <name evidence="2" type="ORF">GSLYS_00019270001</name>
</gene>
<evidence type="ECO:0000313" key="2">
    <source>
        <dbReference type="EMBL" id="CAL1545893.1"/>
    </source>
</evidence>
<feature type="transmembrane region" description="Helical" evidence="1">
    <location>
        <begin position="57"/>
        <end position="77"/>
    </location>
</feature>
<evidence type="ECO:0008006" key="4">
    <source>
        <dbReference type="Google" id="ProtNLM"/>
    </source>
</evidence>
<reference evidence="2 3" key="1">
    <citation type="submission" date="2024-04" db="EMBL/GenBank/DDBJ databases">
        <authorList>
            <consortium name="Genoscope - CEA"/>
            <person name="William W."/>
        </authorList>
    </citation>
    <scope>NUCLEOTIDE SEQUENCE [LARGE SCALE GENOMIC DNA]</scope>
</reference>
<proteinExistence type="predicted"/>
<dbReference type="Proteomes" id="UP001497497">
    <property type="component" value="Unassembled WGS sequence"/>
</dbReference>